<dbReference type="Gene3D" id="3.90.950.20">
    <property type="entry name" value="CinA-like"/>
    <property type="match status" value="1"/>
</dbReference>
<name>A0A2A5WP44_9GAMM</name>
<dbReference type="Pfam" id="PF02464">
    <property type="entry name" value="CinA"/>
    <property type="match status" value="1"/>
</dbReference>
<dbReference type="InterPro" id="IPR036653">
    <property type="entry name" value="CinA-like_C"/>
</dbReference>
<dbReference type="NCBIfam" id="TIGR00199">
    <property type="entry name" value="PncC_domain"/>
    <property type="match status" value="1"/>
</dbReference>
<gene>
    <name evidence="2" type="ORF">CNE99_07120</name>
</gene>
<dbReference type="SUPFAM" id="SSF142433">
    <property type="entry name" value="CinA-like"/>
    <property type="match status" value="1"/>
</dbReference>
<accession>A0A2A5WP44</accession>
<protein>
    <submittedName>
        <fullName evidence="2">Damage-inducible protein</fullName>
    </submittedName>
</protein>
<evidence type="ECO:0000313" key="3">
    <source>
        <dbReference type="Proteomes" id="UP000219327"/>
    </source>
</evidence>
<dbReference type="InterPro" id="IPR008136">
    <property type="entry name" value="CinA_C"/>
</dbReference>
<dbReference type="EMBL" id="NTKD01000038">
    <property type="protein sequence ID" value="PDH38249.1"/>
    <property type="molecule type" value="Genomic_DNA"/>
</dbReference>
<evidence type="ECO:0000259" key="1">
    <source>
        <dbReference type="Pfam" id="PF02464"/>
    </source>
</evidence>
<sequence length="162" mass="16951">MTTLATDLVLDIGRLLTDRGDTVSIAESSSGGLVAARLLAVPGASKYFLGGSVVYTLPSRRAYLDVRREDVEGIAPLSADMAAVFAKSAREKLSATWGIAELGAAGPTGSRYGHDAGTTAIGIDGPLNHSLVSKTGHSDRGQNMWDFSESVLKAFLATLQRV</sequence>
<dbReference type="AlphaFoldDB" id="A0A2A5WP44"/>
<comment type="caution">
    <text evidence="2">The sequence shown here is derived from an EMBL/GenBank/DDBJ whole genome shotgun (WGS) entry which is preliminary data.</text>
</comment>
<reference evidence="2 3" key="1">
    <citation type="submission" date="2017-08" db="EMBL/GenBank/DDBJ databases">
        <title>Fine stratification of microbial communities through a metagenomic profile of the photic zone.</title>
        <authorList>
            <person name="Haro-Moreno J.M."/>
            <person name="Lopez-Perez M."/>
            <person name="De La Torre J."/>
            <person name="Picazo A."/>
            <person name="Camacho A."/>
            <person name="Rodriguez-Valera F."/>
        </authorList>
    </citation>
    <scope>NUCLEOTIDE SEQUENCE [LARGE SCALE GENOMIC DNA]</scope>
    <source>
        <strain evidence="2">MED-G24</strain>
    </source>
</reference>
<proteinExistence type="predicted"/>
<organism evidence="2 3">
    <name type="scientific">OM182 bacterium MED-G24</name>
    <dbReference type="NCBI Taxonomy" id="1986255"/>
    <lineage>
        <taxon>Bacteria</taxon>
        <taxon>Pseudomonadati</taxon>
        <taxon>Pseudomonadota</taxon>
        <taxon>Gammaproteobacteria</taxon>
        <taxon>OMG group</taxon>
        <taxon>OM182 clade</taxon>
    </lineage>
</organism>
<dbReference type="Proteomes" id="UP000219327">
    <property type="component" value="Unassembled WGS sequence"/>
</dbReference>
<evidence type="ECO:0000313" key="2">
    <source>
        <dbReference type="EMBL" id="PDH38249.1"/>
    </source>
</evidence>
<feature type="domain" description="CinA C-terminal" evidence="1">
    <location>
        <begin position="8"/>
        <end position="156"/>
    </location>
</feature>